<accession>A0A0E9VVD8</accession>
<evidence type="ECO:0000313" key="1">
    <source>
        <dbReference type="EMBL" id="JAH81260.1"/>
    </source>
</evidence>
<proteinExistence type="predicted"/>
<sequence length="35" mass="4025">MMTRKEVSLFDQATQRLLNFIHYSAGDCDIGHLGR</sequence>
<name>A0A0E9VVD8_ANGAN</name>
<reference evidence="1" key="1">
    <citation type="submission" date="2014-11" db="EMBL/GenBank/DDBJ databases">
        <authorList>
            <person name="Amaro Gonzalez C."/>
        </authorList>
    </citation>
    <scope>NUCLEOTIDE SEQUENCE</scope>
</reference>
<organism evidence="1">
    <name type="scientific">Anguilla anguilla</name>
    <name type="common">European freshwater eel</name>
    <name type="synonym">Muraena anguilla</name>
    <dbReference type="NCBI Taxonomy" id="7936"/>
    <lineage>
        <taxon>Eukaryota</taxon>
        <taxon>Metazoa</taxon>
        <taxon>Chordata</taxon>
        <taxon>Craniata</taxon>
        <taxon>Vertebrata</taxon>
        <taxon>Euteleostomi</taxon>
        <taxon>Actinopterygii</taxon>
        <taxon>Neopterygii</taxon>
        <taxon>Teleostei</taxon>
        <taxon>Anguilliformes</taxon>
        <taxon>Anguillidae</taxon>
        <taxon>Anguilla</taxon>
    </lineage>
</organism>
<dbReference type="EMBL" id="GBXM01027317">
    <property type="protein sequence ID" value="JAH81260.1"/>
    <property type="molecule type" value="Transcribed_RNA"/>
</dbReference>
<reference evidence="1" key="2">
    <citation type="journal article" date="2015" name="Fish Shellfish Immunol.">
        <title>Early steps in the European eel (Anguilla anguilla)-Vibrio vulnificus interaction in the gills: Role of the RtxA13 toxin.</title>
        <authorList>
            <person name="Callol A."/>
            <person name="Pajuelo D."/>
            <person name="Ebbesson L."/>
            <person name="Teles M."/>
            <person name="MacKenzie S."/>
            <person name="Amaro C."/>
        </authorList>
    </citation>
    <scope>NUCLEOTIDE SEQUENCE</scope>
</reference>
<protein>
    <submittedName>
        <fullName evidence="1">Uncharacterized protein</fullName>
    </submittedName>
</protein>
<dbReference type="AlphaFoldDB" id="A0A0E9VVD8"/>